<organism evidence="2 3">
    <name type="scientific">Liparis tanakae</name>
    <name type="common">Tanaka's snailfish</name>
    <dbReference type="NCBI Taxonomy" id="230148"/>
    <lineage>
        <taxon>Eukaryota</taxon>
        <taxon>Metazoa</taxon>
        <taxon>Chordata</taxon>
        <taxon>Craniata</taxon>
        <taxon>Vertebrata</taxon>
        <taxon>Euteleostomi</taxon>
        <taxon>Actinopterygii</taxon>
        <taxon>Neopterygii</taxon>
        <taxon>Teleostei</taxon>
        <taxon>Neoteleostei</taxon>
        <taxon>Acanthomorphata</taxon>
        <taxon>Eupercaria</taxon>
        <taxon>Perciformes</taxon>
        <taxon>Cottioidei</taxon>
        <taxon>Cottales</taxon>
        <taxon>Liparidae</taxon>
        <taxon>Liparis</taxon>
    </lineage>
</organism>
<gene>
    <name evidence="2" type="ORF">EYF80_044964</name>
</gene>
<feature type="region of interest" description="Disordered" evidence="1">
    <location>
        <begin position="18"/>
        <end position="63"/>
    </location>
</feature>
<name>A0A4Z2FUF0_9TELE</name>
<evidence type="ECO:0000256" key="1">
    <source>
        <dbReference type="SAM" id="MobiDB-lite"/>
    </source>
</evidence>
<evidence type="ECO:0000313" key="2">
    <source>
        <dbReference type="EMBL" id="TNN44846.1"/>
    </source>
</evidence>
<dbReference type="EMBL" id="SRLO01000881">
    <property type="protein sequence ID" value="TNN44846.1"/>
    <property type="molecule type" value="Genomic_DNA"/>
</dbReference>
<protein>
    <submittedName>
        <fullName evidence="2">Uncharacterized protein</fullName>
    </submittedName>
</protein>
<proteinExistence type="predicted"/>
<dbReference type="Proteomes" id="UP000314294">
    <property type="component" value="Unassembled WGS sequence"/>
</dbReference>
<dbReference type="AlphaFoldDB" id="A0A4Z2FUF0"/>
<reference evidence="2 3" key="1">
    <citation type="submission" date="2019-03" db="EMBL/GenBank/DDBJ databases">
        <title>First draft genome of Liparis tanakae, snailfish: a comprehensive survey of snailfish specific genes.</title>
        <authorList>
            <person name="Kim W."/>
            <person name="Song I."/>
            <person name="Jeong J.-H."/>
            <person name="Kim D."/>
            <person name="Kim S."/>
            <person name="Ryu S."/>
            <person name="Song J.Y."/>
            <person name="Lee S.K."/>
        </authorList>
    </citation>
    <scope>NUCLEOTIDE SEQUENCE [LARGE SCALE GENOMIC DNA]</scope>
    <source>
        <tissue evidence="2">Muscle</tissue>
    </source>
</reference>
<feature type="compositionally biased region" description="Polar residues" evidence="1">
    <location>
        <begin position="50"/>
        <end position="63"/>
    </location>
</feature>
<comment type="caution">
    <text evidence="2">The sequence shown here is derived from an EMBL/GenBank/DDBJ whole genome shotgun (WGS) entry which is preliminary data.</text>
</comment>
<evidence type="ECO:0000313" key="3">
    <source>
        <dbReference type="Proteomes" id="UP000314294"/>
    </source>
</evidence>
<sequence length="63" mass="6998">MDKQVSLLQTPVKIWLPTQANQRQRRRDMAVEGTARSPEGHPTPDPPRPHTSTLPTAPDTTVS</sequence>
<accession>A0A4Z2FUF0</accession>
<keyword evidence="3" id="KW-1185">Reference proteome</keyword>